<dbReference type="Proteomes" id="UP001642464">
    <property type="component" value="Unassembled WGS sequence"/>
</dbReference>
<keyword evidence="3" id="KW-1185">Reference proteome</keyword>
<evidence type="ECO:0000259" key="1">
    <source>
        <dbReference type="Pfam" id="PF14214"/>
    </source>
</evidence>
<proteinExistence type="predicted"/>
<evidence type="ECO:0000313" key="2">
    <source>
        <dbReference type="EMBL" id="CAK9066630.1"/>
    </source>
</evidence>
<comment type="caution">
    <text evidence="2">The sequence shown here is derived from an EMBL/GenBank/DDBJ whole genome shotgun (WGS) entry which is preliminary data.</text>
</comment>
<dbReference type="InterPro" id="IPR025476">
    <property type="entry name" value="Helitron_helicase-like"/>
</dbReference>
<organism evidence="2 3">
    <name type="scientific">Durusdinium trenchii</name>
    <dbReference type="NCBI Taxonomy" id="1381693"/>
    <lineage>
        <taxon>Eukaryota</taxon>
        <taxon>Sar</taxon>
        <taxon>Alveolata</taxon>
        <taxon>Dinophyceae</taxon>
        <taxon>Suessiales</taxon>
        <taxon>Symbiodiniaceae</taxon>
        <taxon>Durusdinium</taxon>
    </lineage>
</organism>
<evidence type="ECO:0000313" key="3">
    <source>
        <dbReference type="Proteomes" id="UP001642464"/>
    </source>
</evidence>
<dbReference type="EMBL" id="CAXAMM010030536">
    <property type="protein sequence ID" value="CAK9066630.1"/>
    <property type="molecule type" value="Genomic_DNA"/>
</dbReference>
<name>A0ABP0NS65_9DINO</name>
<dbReference type="Pfam" id="PF14214">
    <property type="entry name" value="Helitron_like_N"/>
    <property type="match status" value="1"/>
</dbReference>
<accession>A0ABP0NS65</accession>
<reference evidence="2 3" key="1">
    <citation type="submission" date="2024-02" db="EMBL/GenBank/DDBJ databases">
        <authorList>
            <person name="Chen Y."/>
            <person name="Shah S."/>
            <person name="Dougan E. K."/>
            <person name="Thang M."/>
            <person name="Chan C."/>
        </authorList>
    </citation>
    <scope>NUCLEOTIDE SEQUENCE [LARGE SCALE GENOMIC DNA]</scope>
</reference>
<gene>
    <name evidence="2" type="ORF">SCF082_LOCUS33875</name>
</gene>
<sequence length="297" mass="32880">EQLLPTMYDVQRRLTLPRTSKAYVKRSGFGRHCSVIASVTSEHLLKAMALHGEKADIRELLRSPDVDMPRSWVALRPKSLVTPNLADSRASLLLQLHLQGGSRVEAYEVDLAWDLEAPALPSLSTMRRILAADPVPQARFFDVMMTLFFEEILGTLPPLTRASFRGGVARDFEDGFASSTHAGCFGDVAAFCGPLETQGRGSMHPHILVVLLGHDLGNRLRSVLATAARGELVIELERWSRAVLQAASRIRYDSQQALSQQLEQEVCPLPLSENQRAACGRQYSDMPLRSTEPDGHE</sequence>
<feature type="domain" description="Helitron helicase-like" evidence="1">
    <location>
        <begin position="122"/>
        <end position="209"/>
    </location>
</feature>
<feature type="non-terminal residue" evidence="2">
    <location>
        <position position="297"/>
    </location>
</feature>
<feature type="non-terminal residue" evidence="2">
    <location>
        <position position="1"/>
    </location>
</feature>
<protein>
    <submittedName>
        <fullName evidence="2">Transketolase</fullName>
    </submittedName>
</protein>